<name>A0A9D1EZC6_9BACT</name>
<comment type="caution">
    <text evidence="1">The sequence shown here is derived from an EMBL/GenBank/DDBJ whole genome shotgun (WGS) entry which is preliminary data.</text>
</comment>
<evidence type="ECO:0000313" key="1">
    <source>
        <dbReference type="EMBL" id="HIS36688.1"/>
    </source>
</evidence>
<reference evidence="1" key="2">
    <citation type="journal article" date="2021" name="PeerJ">
        <title>Extensive microbial diversity within the chicken gut microbiome revealed by metagenomics and culture.</title>
        <authorList>
            <person name="Gilroy R."/>
            <person name="Ravi A."/>
            <person name="Getino M."/>
            <person name="Pursley I."/>
            <person name="Horton D.L."/>
            <person name="Alikhan N.F."/>
            <person name="Baker D."/>
            <person name="Gharbi K."/>
            <person name="Hall N."/>
            <person name="Watson M."/>
            <person name="Adriaenssens E.M."/>
            <person name="Foster-Nyarko E."/>
            <person name="Jarju S."/>
            <person name="Secka A."/>
            <person name="Antonio M."/>
            <person name="Oren A."/>
            <person name="Chaudhuri R.R."/>
            <person name="La Ragione R."/>
            <person name="Hildebrand F."/>
            <person name="Pallen M.J."/>
        </authorList>
    </citation>
    <scope>NUCLEOTIDE SEQUENCE</scope>
    <source>
        <strain evidence="1">6276</strain>
    </source>
</reference>
<accession>A0A9D1EZC6</accession>
<gene>
    <name evidence="1" type="ORF">IAC10_08685</name>
</gene>
<dbReference type="AlphaFoldDB" id="A0A9D1EZC6"/>
<protein>
    <submittedName>
        <fullName evidence="1">Uncharacterized protein</fullName>
    </submittedName>
</protein>
<dbReference type="EMBL" id="DVIU01000171">
    <property type="protein sequence ID" value="HIS36688.1"/>
    <property type="molecule type" value="Genomic_DNA"/>
</dbReference>
<sequence>MTRIPPIGSLRTAGKVVSQVNKTAKNLLPHELPLPDKRESQLINLLHPGTPLYNAKQEIQTTLNTHFKSFNK</sequence>
<proteinExistence type="predicted"/>
<evidence type="ECO:0000313" key="2">
    <source>
        <dbReference type="Proteomes" id="UP000823928"/>
    </source>
</evidence>
<dbReference type="Proteomes" id="UP000823928">
    <property type="component" value="Unassembled WGS sequence"/>
</dbReference>
<reference evidence="1" key="1">
    <citation type="submission" date="2020-10" db="EMBL/GenBank/DDBJ databases">
        <authorList>
            <person name="Gilroy R."/>
        </authorList>
    </citation>
    <scope>NUCLEOTIDE SEQUENCE</scope>
    <source>
        <strain evidence="1">6276</strain>
    </source>
</reference>
<organism evidence="1 2">
    <name type="scientific">Candidatus Scatousia excrementigallinarum</name>
    <dbReference type="NCBI Taxonomy" id="2840935"/>
    <lineage>
        <taxon>Bacteria</taxon>
        <taxon>Candidatus Scatousia</taxon>
    </lineage>
</organism>